<organism evidence="7 8">
    <name type="scientific">Hufsiella ginkgonis</name>
    <dbReference type="NCBI Taxonomy" id="2695274"/>
    <lineage>
        <taxon>Bacteria</taxon>
        <taxon>Pseudomonadati</taxon>
        <taxon>Bacteroidota</taxon>
        <taxon>Sphingobacteriia</taxon>
        <taxon>Sphingobacteriales</taxon>
        <taxon>Sphingobacteriaceae</taxon>
        <taxon>Hufsiella</taxon>
    </lineage>
</organism>
<dbReference type="RefSeq" id="WP_160905727.1">
    <property type="nucleotide sequence ID" value="NZ_WVHS01000001.1"/>
</dbReference>
<proteinExistence type="predicted"/>
<comment type="caution">
    <text evidence="7">The sequence shown here is derived from an EMBL/GenBank/DDBJ whole genome shotgun (WGS) entry which is preliminary data.</text>
</comment>
<dbReference type="Pfam" id="PF01476">
    <property type="entry name" value="LysM"/>
    <property type="match status" value="1"/>
</dbReference>
<keyword evidence="3" id="KW-0378">Hydrolase</keyword>
<dbReference type="InterPro" id="IPR018392">
    <property type="entry name" value="LysM"/>
</dbReference>
<dbReference type="GO" id="GO:0031640">
    <property type="term" value="P:killing of cells of another organism"/>
    <property type="evidence" value="ECO:0007669"/>
    <property type="project" value="UniProtKB-KW"/>
</dbReference>
<dbReference type="Gene3D" id="1.10.530.10">
    <property type="match status" value="1"/>
</dbReference>
<name>A0A7K1XW80_9SPHI</name>
<dbReference type="GO" id="GO:0042742">
    <property type="term" value="P:defense response to bacterium"/>
    <property type="evidence" value="ECO:0007669"/>
    <property type="project" value="UniProtKB-KW"/>
</dbReference>
<keyword evidence="2" id="KW-0081">Bacteriolytic enzyme</keyword>
<feature type="signal peptide" evidence="5">
    <location>
        <begin position="1"/>
        <end position="19"/>
    </location>
</feature>
<dbReference type="InterPro" id="IPR002901">
    <property type="entry name" value="MGlyc_endo_b_GlcNAc-like_dom"/>
</dbReference>
<dbReference type="Proteomes" id="UP000451233">
    <property type="component" value="Unassembled WGS sequence"/>
</dbReference>
<feature type="domain" description="LysM" evidence="6">
    <location>
        <begin position="192"/>
        <end position="235"/>
    </location>
</feature>
<dbReference type="SUPFAM" id="SSF54106">
    <property type="entry name" value="LysM domain"/>
    <property type="match status" value="1"/>
</dbReference>
<dbReference type="GO" id="GO:0004040">
    <property type="term" value="F:amidase activity"/>
    <property type="evidence" value="ECO:0007669"/>
    <property type="project" value="InterPro"/>
</dbReference>
<evidence type="ECO:0000256" key="4">
    <source>
        <dbReference type="ARBA" id="ARBA00032108"/>
    </source>
</evidence>
<dbReference type="InterPro" id="IPR051056">
    <property type="entry name" value="Glycosyl_Hydrolase_73"/>
</dbReference>
<evidence type="ECO:0000313" key="8">
    <source>
        <dbReference type="Proteomes" id="UP000451233"/>
    </source>
</evidence>
<dbReference type="Gene3D" id="3.10.350.10">
    <property type="entry name" value="LysM domain"/>
    <property type="match status" value="1"/>
</dbReference>
<dbReference type="CDD" id="cd00118">
    <property type="entry name" value="LysM"/>
    <property type="match status" value="1"/>
</dbReference>
<dbReference type="SMART" id="SM00257">
    <property type="entry name" value="LysM"/>
    <property type="match status" value="1"/>
</dbReference>
<reference evidence="7 8" key="1">
    <citation type="submission" date="2019-11" db="EMBL/GenBank/DDBJ databases">
        <title>Pedobacter sp. HMF7056 Genome sequencing and assembly.</title>
        <authorList>
            <person name="Kang H."/>
            <person name="Kim H."/>
            <person name="Joh K."/>
        </authorList>
    </citation>
    <scope>NUCLEOTIDE SEQUENCE [LARGE SCALE GENOMIC DNA]</scope>
    <source>
        <strain evidence="7 8">HMF7056</strain>
    </source>
</reference>
<dbReference type="SMART" id="SM00047">
    <property type="entry name" value="LYZ2"/>
    <property type="match status" value="1"/>
</dbReference>
<dbReference type="PROSITE" id="PS51782">
    <property type="entry name" value="LYSM"/>
    <property type="match status" value="1"/>
</dbReference>
<sequence length="235" mass="26191">MLKRLMMLSLLLTAGTAFGQSAASKYIELYKEEAIRKMNEYGIPASIILGVAMHESGSGTSRISKYLNNHFGVKGQNDKRIRSSYKGYDSVSQSYDDFISILKKHVQFRNLFEIYGPADYQAWAKGIQKGGYAHSRSWSAQVLAIINKYELYRYDQPAAPSQPGVLLSAYEPPAPLQPVPVKESPAKEPAPNIYKVKRGDTLLAIAKKFGTTVKTIRIKNRLKSANLSIGQRLTL</sequence>
<gene>
    <name evidence="7" type="ORF">GS398_05665</name>
</gene>
<keyword evidence="5" id="KW-0732">Signal</keyword>
<dbReference type="Pfam" id="PF01832">
    <property type="entry name" value="Glucosaminidase"/>
    <property type="match status" value="1"/>
</dbReference>
<dbReference type="AlphaFoldDB" id="A0A7K1XW80"/>
<evidence type="ECO:0000313" key="7">
    <source>
        <dbReference type="EMBL" id="MXV14776.1"/>
    </source>
</evidence>
<accession>A0A7K1XW80</accession>
<evidence type="ECO:0000256" key="5">
    <source>
        <dbReference type="SAM" id="SignalP"/>
    </source>
</evidence>
<keyword evidence="1" id="KW-0929">Antimicrobial</keyword>
<dbReference type="PANTHER" id="PTHR33308">
    <property type="entry name" value="PEPTIDOGLYCAN HYDROLASE FLGJ"/>
    <property type="match status" value="1"/>
</dbReference>
<protein>
    <recommendedName>
        <fullName evidence="4">Peptidoglycan hydrolase</fullName>
    </recommendedName>
</protein>
<dbReference type="InterPro" id="IPR036779">
    <property type="entry name" value="LysM_dom_sf"/>
</dbReference>
<evidence type="ECO:0000256" key="3">
    <source>
        <dbReference type="ARBA" id="ARBA00022801"/>
    </source>
</evidence>
<keyword evidence="8" id="KW-1185">Reference proteome</keyword>
<evidence type="ECO:0000259" key="6">
    <source>
        <dbReference type="PROSITE" id="PS51782"/>
    </source>
</evidence>
<feature type="chain" id="PRO_5029588673" description="Peptidoglycan hydrolase" evidence="5">
    <location>
        <begin position="20"/>
        <end position="235"/>
    </location>
</feature>
<evidence type="ECO:0000256" key="1">
    <source>
        <dbReference type="ARBA" id="ARBA00022529"/>
    </source>
</evidence>
<dbReference type="EMBL" id="WVHS01000001">
    <property type="protein sequence ID" value="MXV14776.1"/>
    <property type="molecule type" value="Genomic_DNA"/>
</dbReference>
<dbReference type="PANTHER" id="PTHR33308:SF9">
    <property type="entry name" value="PEPTIDOGLYCAN HYDROLASE FLGJ"/>
    <property type="match status" value="1"/>
</dbReference>
<evidence type="ECO:0000256" key="2">
    <source>
        <dbReference type="ARBA" id="ARBA00022638"/>
    </source>
</evidence>